<dbReference type="AlphaFoldDB" id="A0A9X3I621"/>
<reference evidence="2" key="1">
    <citation type="submission" date="2022-10" db="EMBL/GenBank/DDBJ databases">
        <title>WGS of marine actinomycetes from Thailand.</title>
        <authorList>
            <person name="Thawai C."/>
        </authorList>
    </citation>
    <scope>NUCLEOTIDE SEQUENCE</scope>
    <source>
        <strain evidence="2">SW21</strain>
    </source>
</reference>
<organism evidence="2 3">
    <name type="scientific">Gordonia aquimaris</name>
    <dbReference type="NCBI Taxonomy" id="2984863"/>
    <lineage>
        <taxon>Bacteria</taxon>
        <taxon>Bacillati</taxon>
        <taxon>Actinomycetota</taxon>
        <taxon>Actinomycetes</taxon>
        <taxon>Mycobacteriales</taxon>
        <taxon>Gordoniaceae</taxon>
        <taxon>Gordonia</taxon>
    </lineage>
</organism>
<name>A0A9X3I621_9ACTN</name>
<dbReference type="EMBL" id="JAPKFM010000026">
    <property type="protein sequence ID" value="MCX2966372.1"/>
    <property type="molecule type" value="Genomic_DNA"/>
</dbReference>
<dbReference type="Pfam" id="PF03745">
    <property type="entry name" value="DUF309"/>
    <property type="match status" value="1"/>
</dbReference>
<dbReference type="SUPFAM" id="SSF140663">
    <property type="entry name" value="TTHA0068-like"/>
    <property type="match status" value="1"/>
</dbReference>
<accession>A0A9X3I621</accession>
<dbReference type="Proteomes" id="UP001143347">
    <property type="component" value="Unassembled WGS sequence"/>
</dbReference>
<protein>
    <submittedName>
        <fullName evidence="2">DUF309 domain-containing protein</fullName>
    </submittedName>
</protein>
<evidence type="ECO:0000256" key="1">
    <source>
        <dbReference type="SAM" id="MobiDB-lite"/>
    </source>
</evidence>
<comment type="caution">
    <text evidence="2">The sequence shown here is derived from an EMBL/GenBank/DDBJ whole genome shotgun (WGS) entry which is preliminary data.</text>
</comment>
<dbReference type="PANTHER" id="PTHR34796:SF1">
    <property type="entry name" value="EXPRESSED PROTEIN"/>
    <property type="match status" value="1"/>
</dbReference>
<proteinExistence type="predicted"/>
<dbReference type="InterPro" id="IPR005500">
    <property type="entry name" value="DUF309"/>
</dbReference>
<dbReference type="PANTHER" id="PTHR34796">
    <property type="entry name" value="EXPRESSED PROTEIN"/>
    <property type="match status" value="1"/>
</dbReference>
<evidence type="ECO:0000313" key="2">
    <source>
        <dbReference type="EMBL" id="MCX2966372.1"/>
    </source>
</evidence>
<evidence type="ECO:0000313" key="3">
    <source>
        <dbReference type="Proteomes" id="UP001143347"/>
    </source>
</evidence>
<dbReference type="Gene3D" id="1.10.3450.10">
    <property type="entry name" value="TTHA0068-like"/>
    <property type="match status" value="1"/>
</dbReference>
<gene>
    <name evidence="2" type="ORF">OSB52_20010</name>
</gene>
<keyword evidence="3" id="KW-1185">Reference proteome</keyword>
<dbReference type="InterPro" id="IPR023203">
    <property type="entry name" value="TTHA0068_sf"/>
</dbReference>
<feature type="region of interest" description="Disordered" evidence="1">
    <location>
        <begin position="1"/>
        <end position="42"/>
    </location>
</feature>
<sequence length="141" mass="15749">MTQHRDRDSEGHARQARPRDRLGRPLPYGAEGVEPVPEEALPPQQSIELARRLLAEGRPFSAHEVFENRWKDCPVDERPLWQGLAQLCVGLTHHERGNPTGARRLYARGAERLTEYGATGGLTFGLHLDAICSCAQERFGG</sequence>
<feature type="compositionally biased region" description="Basic and acidic residues" evidence="1">
    <location>
        <begin position="1"/>
        <end position="23"/>
    </location>
</feature>
<dbReference type="RefSeq" id="WP_266063280.1">
    <property type="nucleotide sequence ID" value="NZ_JAPKFM010000026.1"/>
</dbReference>